<dbReference type="SUPFAM" id="SSF51735">
    <property type="entry name" value="NAD(P)-binding Rossmann-fold domains"/>
    <property type="match status" value="1"/>
</dbReference>
<dbReference type="Gene3D" id="3.40.50.720">
    <property type="entry name" value="NAD(P)-binding Rossmann-like Domain"/>
    <property type="match status" value="1"/>
</dbReference>
<dbReference type="PRINTS" id="PR00081">
    <property type="entry name" value="GDHRDH"/>
</dbReference>
<protein>
    <submittedName>
        <fullName evidence="2">3-beta-hydroxysteroid dehydrogenase</fullName>
    </submittedName>
</protein>
<dbReference type="CDD" id="cd05233">
    <property type="entry name" value="SDR_c"/>
    <property type="match status" value="1"/>
</dbReference>
<dbReference type="AlphaFoldDB" id="A0A0J7XXR5"/>
<dbReference type="OrthoDB" id="7255009at2"/>
<accession>A0A0J7XXR5</accession>
<dbReference type="RefSeq" id="WP_059151325.1">
    <property type="nucleotide sequence ID" value="NZ_KQ130453.1"/>
</dbReference>
<dbReference type="PRINTS" id="PR00080">
    <property type="entry name" value="SDRFAMILY"/>
</dbReference>
<reference evidence="2 3" key="1">
    <citation type="journal article" date="2015" name="G3 (Bethesda)">
        <title>Insights into Ongoing Evolution of the Hexachlorocyclohexane Catabolic Pathway from Comparative Genomics of Ten Sphingomonadaceae Strains.</title>
        <authorList>
            <person name="Pearce S.L."/>
            <person name="Oakeshott J.G."/>
            <person name="Pandey G."/>
        </authorList>
    </citation>
    <scope>NUCLEOTIDE SEQUENCE [LARGE SCALE GENOMIC DNA]</scope>
    <source>
        <strain evidence="2 3">LL02</strain>
    </source>
</reference>
<sequence>MQTDRFSGLNVVVTGGRGGIGAAIVAAFAQEGAAVVSADLSCENGDAQGAASSRPVIERRLDVTDETAWTDLLDFVDAKLGGLDILINNAGIYVPNIAFEDMPLDTWRRHFAINSDGTFLGCKHAILRMKGRGGGAIVNMGSGMSITANPAGAAYSASKAAALMTTRTAARAAGRYGITVNAVLPGAVPTTMLMGNLQDGEDDGDFLRRMESFSPLGRLASPQDIARAVLFLSDPANRAISGVHLPVDGGNIPGA</sequence>
<name>A0A0J7XXR5_9SPHN</name>
<evidence type="ECO:0000313" key="3">
    <source>
        <dbReference type="Proteomes" id="UP000052268"/>
    </source>
</evidence>
<dbReference type="FunFam" id="3.40.50.720:FF:000084">
    <property type="entry name" value="Short-chain dehydrogenase reductase"/>
    <property type="match status" value="1"/>
</dbReference>
<comment type="similarity">
    <text evidence="1">Belongs to the short-chain dehydrogenases/reductases (SDR) family.</text>
</comment>
<dbReference type="EMBL" id="JACU01000004">
    <property type="protein sequence ID" value="KMS56471.1"/>
    <property type="molecule type" value="Genomic_DNA"/>
</dbReference>
<dbReference type="GO" id="GO:0016616">
    <property type="term" value="F:oxidoreductase activity, acting on the CH-OH group of donors, NAD or NADP as acceptor"/>
    <property type="evidence" value="ECO:0007669"/>
    <property type="project" value="TreeGrafter"/>
</dbReference>
<dbReference type="Proteomes" id="UP000052268">
    <property type="component" value="Unassembled WGS sequence"/>
</dbReference>
<evidence type="ECO:0000313" key="2">
    <source>
        <dbReference type="EMBL" id="KMS56471.1"/>
    </source>
</evidence>
<keyword evidence="3" id="KW-1185">Reference proteome</keyword>
<organism evidence="2 3">
    <name type="scientific">Novosphingobium barchaimii LL02</name>
    <dbReference type="NCBI Taxonomy" id="1114963"/>
    <lineage>
        <taxon>Bacteria</taxon>
        <taxon>Pseudomonadati</taxon>
        <taxon>Pseudomonadota</taxon>
        <taxon>Alphaproteobacteria</taxon>
        <taxon>Sphingomonadales</taxon>
        <taxon>Sphingomonadaceae</taxon>
        <taxon>Novosphingobium</taxon>
    </lineage>
</organism>
<comment type="caution">
    <text evidence="2">The sequence shown here is derived from an EMBL/GenBank/DDBJ whole genome shotgun (WGS) entry which is preliminary data.</text>
</comment>
<dbReference type="InterPro" id="IPR036291">
    <property type="entry name" value="NAD(P)-bd_dom_sf"/>
</dbReference>
<dbReference type="PANTHER" id="PTHR42760">
    <property type="entry name" value="SHORT-CHAIN DEHYDROGENASES/REDUCTASES FAMILY MEMBER"/>
    <property type="match status" value="1"/>
</dbReference>
<dbReference type="InterPro" id="IPR002347">
    <property type="entry name" value="SDR_fam"/>
</dbReference>
<evidence type="ECO:0000256" key="1">
    <source>
        <dbReference type="ARBA" id="ARBA00006484"/>
    </source>
</evidence>
<dbReference type="Pfam" id="PF13561">
    <property type="entry name" value="adh_short_C2"/>
    <property type="match status" value="1"/>
</dbReference>
<dbReference type="PATRIC" id="fig|1114963.3.peg.2085"/>
<gene>
    <name evidence="2" type="ORF">V474_16255</name>
</gene>
<proteinExistence type="inferred from homology"/>